<accession>A0A1H3ZHV5</accession>
<organism evidence="1 2">
    <name type="scientific">Selenomonas ruminantium</name>
    <dbReference type="NCBI Taxonomy" id="971"/>
    <lineage>
        <taxon>Bacteria</taxon>
        <taxon>Bacillati</taxon>
        <taxon>Bacillota</taxon>
        <taxon>Negativicutes</taxon>
        <taxon>Selenomonadales</taxon>
        <taxon>Selenomonadaceae</taxon>
        <taxon>Selenomonas</taxon>
    </lineage>
</organism>
<dbReference type="Proteomes" id="UP000183469">
    <property type="component" value="Unassembled WGS sequence"/>
</dbReference>
<sequence length="414" mass="47930">MFDLDTELSQIGRFAIYCAGEFASLLVKYCVVIDRYDDVICCVVSERDPYTPAHIMGVPVLELKDFRENKNTPVIVAILSERGRKEIQLLLTKNEYNNQVMLNTEAFRYLNKRLADFSEDIKCELRRLTVKNDLIALKLEKKMKELTTLVHSMPMVAKVHSRSFGAYQGIYAGKNVVLCGAGKSLNQYSFDDNYIHVACNSAGLMHSEKIDYFFLQHIPIDEKIYYGNFPKLRSSQLRQEYLSLLKEIKCTKFVGQEIGDEWFINPPIGQFYENNVKPYFFYLGGEGVAYYCKDIRYGLLYAKDSVIFPALQFSLFTNPQKIYLVGCDGYQETDNYAINEHGNRVDEMIKASGVYEDVNTLYKPVNDNMRKRLEELHDFVQICYPETEIIMVNPQKYNGIFREVFTDENGHILD</sequence>
<dbReference type="Gene3D" id="3.90.1480.10">
    <property type="entry name" value="Alpha-2,3-sialyltransferase"/>
    <property type="match status" value="1"/>
</dbReference>
<gene>
    <name evidence="1" type="ORF">SAMN05660648_02437</name>
</gene>
<dbReference type="OrthoDB" id="9816564at2"/>
<dbReference type="AlphaFoldDB" id="A0A1H3ZHV5"/>
<name>A0A1H3ZHV5_SELRU</name>
<protein>
    <submittedName>
        <fullName evidence="1">Uncharacterized protein</fullName>
    </submittedName>
</protein>
<evidence type="ECO:0000313" key="1">
    <source>
        <dbReference type="EMBL" id="SEA23237.1"/>
    </source>
</evidence>
<dbReference type="RefSeq" id="WP_074672983.1">
    <property type="nucleotide sequence ID" value="NZ_FNQG01000011.1"/>
</dbReference>
<dbReference type="EMBL" id="FNQG01000011">
    <property type="protein sequence ID" value="SEA23237.1"/>
    <property type="molecule type" value="Genomic_DNA"/>
</dbReference>
<proteinExistence type="predicted"/>
<reference evidence="1 2" key="1">
    <citation type="submission" date="2016-10" db="EMBL/GenBank/DDBJ databases">
        <authorList>
            <person name="de Groot N.N."/>
        </authorList>
    </citation>
    <scope>NUCLEOTIDE SEQUENCE [LARGE SCALE GENOMIC DNA]</scope>
    <source>
        <strain evidence="1 2">DSM 2872</strain>
    </source>
</reference>
<evidence type="ECO:0000313" key="2">
    <source>
        <dbReference type="Proteomes" id="UP000183469"/>
    </source>
</evidence>